<accession>A0AAD9DBP9</accession>
<evidence type="ECO:0000313" key="1">
    <source>
        <dbReference type="EMBL" id="KAK1740114.1"/>
    </source>
</evidence>
<dbReference type="InterPro" id="IPR005046">
    <property type="entry name" value="DUF285"/>
</dbReference>
<name>A0AAD9DBP9_9STRA</name>
<proteinExistence type="predicted"/>
<sequence>MLLNGENVISMRSMFEGASSFVGDISSWNTAAVDMSSMFRGASSFAQEDLSRWDTSAVTTMRGMFYGASSFDGDISAWNTAAVFDLNQMFKGATSFNQDLCAWEDDFPYSSATDIFEDSGCTIESDPSSVHQGPFCASYCNVVSTTDCFAARDELKAAVYKYVYLQEYWGIADSSKYGWPIGSWCVNDVTDMSGLFRGRDTFNEDISGWNVGQVTDMNSIKVQPGFVKMEYFGCYNYAENVLRSIVF</sequence>
<gene>
    <name evidence="1" type="ORF">QTG54_009064</name>
</gene>
<comment type="caution">
    <text evidence="1">The sequence shown here is derived from an EMBL/GenBank/DDBJ whole genome shotgun (WGS) entry which is preliminary data.</text>
</comment>
<reference evidence="1" key="1">
    <citation type="submission" date="2023-06" db="EMBL/GenBank/DDBJ databases">
        <title>Survivors Of The Sea: Transcriptome response of Skeletonema marinoi to long-term dormancy.</title>
        <authorList>
            <person name="Pinder M.I.M."/>
            <person name="Kourtchenko O."/>
            <person name="Robertson E.K."/>
            <person name="Larsson T."/>
            <person name="Maumus F."/>
            <person name="Osuna-Cruz C.M."/>
            <person name="Vancaester E."/>
            <person name="Stenow R."/>
            <person name="Vandepoele K."/>
            <person name="Ploug H."/>
            <person name="Bruchert V."/>
            <person name="Godhe A."/>
            <person name="Topel M."/>
        </authorList>
    </citation>
    <scope>NUCLEOTIDE SEQUENCE</scope>
    <source>
        <strain evidence="1">R05AC</strain>
    </source>
</reference>
<dbReference type="Proteomes" id="UP001224775">
    <property type="component" value="Unassembled WGS sequence"/>
</dbReference>
<dbReference type="AlphaFoldDB" id="A0AAD9DBP9"/>
<protein>
    <submittedName>
        <fullName evidence="1">DUF285 domain-containing protein</fullName>
    </submittedName>
</protein>
<dbReference type="NCBIfam" id="TIGR02167">
    <property type="entry name" value="Liste_lipo_26"/>
    <property type="match status" value="2"/>
</dbReference>
<keyword evidence="2" id="KW-1185">Reference proteome</keyword>
<dbReference type="Pfam" id="PF03382">
    <property type="entry name" value="DUF285"/>
    <property type="match status" value="2"/>
</dbReference>
<dbReference type="InterPro" id="IPR011889">
    <property type="entry name" value="Liste_lipo_26"/>
</dbReference>
<evidence type="ECO:0000313" key="2">
    <source>
        <dbReference type="Proteomes" id="UP001224775"/>
    </source>
</evidence>
<organism evidence="1 2">
    <name type="scientific">Skeletonema marinoi</name>
    <dbReference type="NCBI Taxonomy" id="267567"/>
    <lineage>
        <taxon>Eukaryota</taxon>
        <taxon>Sar</taxon>
        <taxon>Stramenopiles</taxon>
        <taxon>Ochrophyta</taxon>
        <taxon>Bacillariophyta</taxon>
        <taxon>Coscinodiscophyceae</taxon>
        <taxon>Thalassiosirophycidae</taxon>
        <taxon>Thalassiosirales</taxon>
        <taxon>Skeletonemataceae</taxon>
        <taxon>Skeletonema</taxon>
        <taxon>Skeletonema marinoi-dohrnii complex</taxon>
    </lineage>
</organism>
<dbReference type="EMBL" id="JATAAI010000016">
    <property type="protein sequence ID" value="KAK1740114.1"/>
    <property type="molecule type" value="Genomic_DNA"/>
</dbReference>